<comment type="caution">
    <text evidence="10">The sequence shown here is derived from an EMBL/GenBank/DDBJ whole genome shotgun (WGS) entry which is preliminary data.</text>
</comment>
<dbReference type="InterPro" id="IPR007233">
    <property type="entry name" value="TRAPPC"/>
</dbReference>
<evidence type="ECO:0000256" key="3">
    <source>
        <dbReference type="ARBA" id="ARBA00022448"/>
    </source>
</evidence>
<dbReference type="Gene3D" id="3.30.450.70">
    <property type="match status" value="1"/>
</dbReference>
<dbReference type="Pfam" id="PF04099">
    <property type="entry name" value="Sybindin"/>
    <property type="match status" value="1"/>
</dbReference>
<evidence type="ECO:0000256" key="7">
    <source>
        <dbReference type="ARBA" id="ARBA00038179"/>
    </source>
</evidence>
<dbReference type="GO" id="GO:0005794">
    <property type="term" value="C:Golgi apparatus"/>
    <property type="evidence" value="ECO:0007669"/>
    <property type="project" value="UniProtKB-SubCell"/>
</dbReference>
<reference evidence="10 11" key="1">
    <citation type="submission" date="2016-02" db="EMBL/GenBank/DDBJ databases">
        <title>Genome analysis of coral dinoflagellate symbionts highlights evolutionary adaptations to a symbiotic lifestyle.</title>
        <authorList>
            <person name="Aranda M."/>
            <person name="Li Y."/>
            <person name="Liew Y.J."/>
            <person name="Baumgarten S."/>
            <person name="Simakov O."/>
            <person name="Wilson M."/>
            <person name="Piel J."/>
            <person name="Ashoor H."/>
            <person name="Bougouffa S."/>
            <person name="Bajic V.B."/>
            <person name="Ryu T."/>
            <person name="Ravasi T."/>
            <person name="Bayer T."/>
            <person name="Micklem G."/>
            <person name="Kim H."/>
            <person name="Bhak J."/>
            <person name="Lajeunesse T.C."/>
            <person name="Voolstra C.R."/>
        </authorList>
    </citation>
    <scope>NUCLEOTIDE SEQUENCE [LARGE SCALE GENOMIC DNA]</scope>
    <source>
        <strain evidence="10 11">CCMP2467</strain>
    </source>
</reference>
<sequence length="895" mass="100034">MPMSQAAVNKVQSHAQVESAAGWSRRIEVVGILLVLGSICFNCLGALLVERFLKGSGELYEQKAQLLLGEVLVNSIVVFVIPLFIFDQEVYATISPWHRGFFSGWDGRVLLCAVLWIPAGWTATILVKRCSNLLKTVAQASSSVLTYVFSVVPLSRGPSTWAHIVTWLGPPLTPEPVSSPVVLLAISVMLAALSFGADRAERDSRSQSSTRKALPRHSSTLEMKQVEVDWKLDHAYQMQVAPRQRSRQTSIEGALADSFKRLHMDVESGVRVLAERPADDFEPTDEEVKNYAEWLGLDPKEDTDLMHLAKEGLKAPLKDGWKPCTNSDNEIFYFNFMTGISGSVDSMVNGIVSLFILNRNGSLIYSHEREGAASLSSNDKIRLSSTFHGISAIAAQISPVKRSAGRLGFLQPTGIKTLDADTFRLQCFHTATGMKIFCVLLPPYFEVDPLLRQVYGLYSDYVLKNPFYELDMPIRFELFEKEVQRVLAEFQPRQGSLALDIFFKPCDWLIVGESFVHLAERTQDGGLVSRSAKIKRPHGQSRTEMGETMRSWEAKKMRGEPAKHWSPNLQTSVDGHSGGVRPERPEMTRILSSSRAGRMHWHRNQFVPLPSRPPSLDQPEEFMPPEHRQHLIYLALYRDKVDQHQAAMARPKSPEGRARTPSPAEEAEADVHPTNGFAATIGGMIDHSGKPNFEQRRPHTAAAHTATVKTTSSSGLGYLDEHTEAKRLGKLFDEWVSKQDIDAAYESVALPSPRAEGRRVKVAASQVPQTTVKSRRLHRFSSKGRRHSAGSNVKSPPLANAKTEEDEASCLGDHPSVPSVGTASTWHQRRQPADQSAERRKLERLWMVMTNPKIRSASLSDKAGYERDRQMPTRIEGIKPLMLYKLYHGPWRLEI</sequence>
<dbReference type="GO" id="GO:0006888">
    <property type="term" value="P:endoplasmic reticulum to Golgi vesicle-mediated transport"/>
    <property type="evidence" value="ECO:0007669"/>
    <property type="project" value="TreeGrafter"/>
</dbReference>
<evidence type="ECO:0000256" key="2">
    <source>
        <dbReference type="ARBA" id="ARBA00004555"/>
    </source>
</evidence>
<feature type="transmembrane region" description="Helical" evidence="9">
    <location>
        <begin position="65"/>
        <end position="85"/>
    </location>
</feature>
<feature type="transmembrane region" description="Helical" evidence="9">
    <location>
        <begin position="105"/>
        <end position="126"/>
    </location>
</feature>
<organism evidence="10 11">
    <name type="scientific">Symbiodinium microadriaticum</name>
    <name type="common">Dinoflagellate</name>
    <name type="synonym">Zooxanthella microadriatica</name>
    <dbReference type="NCBI Taxonomy" id="2951"/>
    <lineage>
        <taxon>Eukaryota</taxon>
        <taxon>Sar</taxon>
        <taxon>Alveolata</taxon>
        <taxon>Dinophyceae</taxon>
        <taxon>Suessiales</taxon>
        <taxon>Symbiodiniaceae</taxon>
        <taxon>Symbiodinium</taxon>
    </lineage>
</organism>
<evidence type="ECO:0000313" key="10">
    <source>
        <dbReference type="EMBL" id="OLP90125.1"/>
    </source>
</evidence>
<keyword evidence="6" id="KW-0333">Golgi apparatus</keyword>
<feature type="region of interest" description="Disordered" evidence="8">
    <location>
        <begin position="759"/>
        <end position="838"/>
    </location>
</feature>
<dbReference type="GO" id="GO:0005783">
    <property type="term" value="C:endoplasmic reticulum"/>
    <property type="evidence" value="ECO:0007669"/>
    <property type="project" value="UniProtKB-SubCell"/>
</dbReference>
<evidence type="ECO:0000313" key="11">
    <source>
        <dbReference type="Proteomes" id="UP000186817"/>
    </source>
</evidence>
<proteinExistence type="inferred from homology"/>
<dbReference type="EMBL" id="LSRX01000727">
    <property type="protein sequence ID" value="OLP90125.1"/>
    <property type="molecule type" value="Genomic_DNA"/>
</dbReference>
<keyword evidence="5" id="KW-0931">ER-Golgi transport</keyword>
<keyword evidence="9" id="KW-1133">Transmembrane helix</keyword>
<feature type="transmembrane region" description="Helical" evidence="9">
    <location>
        <begin position="29"/>
        <end position="53"/>
    </location>
</feature>
<dbReference type="InterPro" id="IPR011012">
    <property type="entry name" value="Longin-like_dom_sf"/>
</dbReference>
<dbReference type="AlphaFoldDB" id="A0A1Q9D4P2"/>
<dbReference type="PANTHER" id="PTHR23249:SF15">
    <property type="entry name" value="TRAFFICKING PROTEIN PARTICLE COMPLEX SUBUNIT 4"/>
    <property type="match status" value="1"/>
</dbReference>
<accession>A0A1Q9D4P2</accession>
<dbReference type="SMART" id="SM01399">
    <property type="entry name" value="Sybindin"/>
    <property type="match status" value="1"/>
</dbReference>
<dbReference type="Proteomes" id="UP000186817">
    <property type="component" value="Unassembled WGS sequence"/>
</dbReference>
<comment type="similarity">
    <text evidence="7">Belongs to the TRAPP small subunits family. TRAPPC4 subfamily.</text>
</comment>
<evidence type="ECO:0000256" key="4">
    <source>
        <dbReference type="ARBA" id="ARBA00022824"/>
    </source>
</evidence>
<feature type="compositionally biased region" description="Basic residues" evidence="8">
    <location>
        <begin position="773"/>
        <end position="788"/>
    </location>
</feature>
<keyword evidence="9" id="KW-0812">Transmembrane</keyword>
<name>A0A1Q9D4P2_SYMMI</name>
<keyword evidence="4" id="KW-0256">Endoplasmic reticulum</keyword>
<dbReference type="Gene3D" id="3.30.1470.10">
    <property type="entry name" value="Photosystem I PsaD, reaction center subunit II"/>
    <property type="match status" value="1"/>
</dbReference>
<keyword evidence="11" id="KW-1185">Reference proteome</keyword>
<keyword evidence="9" id="KW-0472">Membrane</keyword>
<keyword evidence="3" id="KW-0813">Transport</keyword>
<dbReference type="GO" id="GO:0030008">
    <property type="term" value="C:TRAPP complex"/>
    <property type="evidence" value="ECO:0007669"/>
    <property type="project" value="InterPro"/>
</dbReference>
<protein>
    <submittedName>
        <fullName evidence="10">Trafficking protein particle complex subunit 4</fullName>
    </submittedName>
</protein>
<evidence type="ECO:0000256" key="6">
    <source>
        <dbReference type="ARBA" id="ARBA00023034"/>
    </source>
</evidence>
<dbReference type="OrthoDB" id="413183at2759"/>
<evidence type="ECO:0000256" key="5">
    <source>
        <dbReference type="ARBA" id="ARBA00022892"/>
    </source>
</evidence>
<evidence type="ECO:0000256" key="9">
    <source>
        <dbReference type="SAM" id="Phobius"/>
    </source>
</evidence>
<dbReference type="SUPFAM" id="SSF64356">
    <property type="entry name" value="SNARE-like"/>
    <property type="match status" value="1"/>
</dbReference>
<evidence type="ECO:0000256" key="1">
    <source>
        <dbReference type="ARBA" id="ARBA00004240"/>
    </source>
</evidence>
<gene>
    <name evidence="10" type="primary">trappc4</name>
    <name evidence="10" type="ORF">AK812_SmicGene28340</name>
</gene>
<feature type="region of interest" description="Disordered" evidence="8">
    <location>
        <begin position="646"/>
        <end position="670"/>
    </location>
</feature>
<evidence type="ECO:0000256" key="8">
    <source>
        <dbReference type="SAM" id="MobiDB-lite"/>
    </source>
</evidence>
<feature type="region of interest" description="Disordered" evidence="8">
    <location>
        <begin position="558"/>
        <end position="584"/>
    </location>
</feature>
<dbReference type="PANTHER" id="PTHR23249">
    <property type="entry name" value="TRAFFICKING PROTEIN PARTICLE COMPLEX SUBUNIT"/>
    <property type="match status" value="1"/>
</dbReference>
<dbReference type="CDD" id="cd14856">
    <property type="entry name" value="TRAPPC4_synbindin"/>
    <property type="match status" value="1"/>
</dbReference>
<comment type="subcellular location">
    <subcellularLocation>
        <location evidence="1">Endoplasmic reticulum</location>
    </subcellularLocation>
    <subcellularLocation>
        <location evidence="2">Golgi apparatus</location>
    </subcellularLocation>
</comment>